<dbReference type="Pfam" id="PF21906">
    <property type="entry name" value="WHD_NrtR"/>
    <property type="match status" value="1"/>
</dbReference>
<evidence type="ECO:0000313" key="3">
    <source>
        <dbReference type="Proteomes" id="UP000050454"/>
    </source>
</evidence>
<dbReference type="Gene3D" id="1.10.10.10">
    <property type="entry name" value="Winged helix-like DNA-binding domain superfamily/Winged helix DNA-binding domain"/>
    <property type="match status" value="1"/>
</dbReference>
<dbReference type="STRING" id="1605367.AFM12_09020"/>
<protein>
    <submittedName>
        <fullName evidence="2">DNA mismatch repair protein MutT</fullName>
    </submittedName>
</protein>
<keyword evidence="3" id="KW-1185">Reference proteome</keyword>
<gene>
    <name evidence="2" type="ORF">AFM12_09020</name>
</gene>
<dbReference type="InterPro" id="IPR000086">
    <property type="entry name" value="NUDIX_hydrolase_dom"/>
</dbReference>
<dbReference type="InterPro" id="IPR015797">
    <property type="entry name" value="NUDIX_hydrolase-like_dom_sf"/>
</dbReference>
<dbReference type="SUPFAM" id="SSF55811">
    <property type="entry name" value="Nudix"/>
    <property type="match status" value="1"/>
</dbReference>
<dbReference type="SUPFAM" id="SSF46785">
    <property type="entry name" value="Winged helix' DNA-binding domain"/>
    <property type="match status" value="1"/>
</dbReference>
<dbReference type="RefSeq" id="WP_055146897.1">
    <property type="nucleotide sequence ID" value="NZ_JXSZ01000006.1"/>
</dbReference>
<dbReference type="PANTHER" id="PTHR43736:SF4">
    <property type="entry name" value="SLR1690 PROTEIN"/>
    <property type="match status" value="1"/>
</dbReference>
<dbReference type="PANTHER" id="PTHR43736">
    <property type="entry name" value="ADP-RIBOSE PYROPHOSPHATASE"/>
    <property type="match status" value="1"/>
</dbReference>
<name>A0A0N8H9Z1_9BACT</name>
<dbReference type="Proteomes" id="UP000050454">
    <property type="component" value="Unassembled WGS sequence"/>
</dbReference>
<dbReference type="Gene3D" id="3.90.79.10">
    <property type="entry name" value="Nucleoside Triphosphate Pyrophosphohydrolase"/>
    <property type="match status" value="1"/>
</dbReference>
<comment type="caution">
    <text evidence="2">The sequence shown here is derived from an EMBL/GenBank/DDBJ whole genome shotgun (WGS) entry which is preliminary data.</text>
</comment>
<dbReference type="InterPro" id="IPR036388">
    <property type="entry name" value="WH-like_DNA-bd_sf"/>
</dbReference>
<dbReference type="PROSITE" id="PS51462">
    <property type="entry name" value="NUDIX"/>
    <property type="match status" value="1"/>
</dbReference>
<sequence length="242" mass="28047">MEVSESVNLEKTTYNGEAKLFVAIDCIIFGFDGENLKLLLIKRNFEPEKGKWSLMGGFVREHENLEDGSHRILNELTGLENVYMEQMQTYGGVERDPLARTLSISYFALINIHDHDKELALSKNGFWFNLDNVPDLIFDHSEMVDKALAHLRYKAALHPLGFELLPDKFTIPQLQKLYEAIYDKQLDRRNFSRKILSTQLLIDTGEKNEGGSTKKAILYKLDKEKYNNQFNDFHYFTPKGFV</sequence>
<dbReference type="InterPro" id="IPR054105">
    <property type="entry name" value="WHD_NrtR"/>
</dbReference>
<evidence type="ECO:0000313" key="2">
    <source>
        <dbReference type="EMBL" id="KPM48716.1"/>
    </source>
</evidence>
<dbReference type="PATRIC" id="fig|1605367.3.peg.3185"/>
<dbReference type="AlphaFoldDB" id="A0A0N8H9Z1"/>
<accession>A0A0N8H9Z1</accession>
<organism evidence="2 3">
    <name type="scientific">Jiulongibacter sediminis</name>
    <dbReference type="NCBI Taxonomy" id="1605367"/>
    <lineage>
        <taxon>Bacteria</taxon>
        <taxon>Pseudomonadati</taxon>
        <taxon>Bacteroidota</taxon>
        <taxon>Cytophagia</taxon>
        <taxon>Cytophagales</taxon>
        <taxon>Leadbetterellaceae</taxon>
        <taxon>Jiulongibacter</taxon>
    </lineage>
</organism>
<dbReference type="OrthoDB" id="9786141at2"/>
<dbReference type="Pfam" id="PF00293">
    <property type="entry name" value="NUDIX"/>
    <property type="match status" value="1"/>
</dbReference>
<dbReference type="EMBL" id="LGTQ01000006">
    <property type="protein sequence ID" value="KPM48716.1"/>
    <property type="molecule type" value="Genomic_DNA"/>
</dbReference>
<reference evidence="2 3" key="1">
    <citation type="submission" date="2015-07" db="EMBL/GenBank/DDBJ databases">
        <title>The draft genome sequence of Leadbetterella sp. JN14-9.</title>
        <authorList>
            <person name="Liu Y."/>
            <person name="Du J."/>
            <person name="Shao Z."/>
        </authorList>
    </citation>
    <scope>NUCLEOTIDE SEQUENCE [LARGE SCALE GENOMIC DNA]</scope>
    <source>
        <strain evidence="2 3">JN14-9</strain>
    </source>
</reference>
<dbReference type="CDD" id="cd18873">
    <property type="entry name" value="NUDIX_NadM_like"/>
    <property type="match status" value="1"/>
</dbReference>
<feature type="domain" description="Nudix hydrolase" evidence="1">
    <location>
        <begin position="19"/>
        <end position="151"/>
    </location>
</feature>
<proteinExistence type="predicted"/>
<evidence type="ECO:0000259" key="1">
    <source>
        <dbReference type="PROSITE" id="PS51462"/>
    </source>
</evidence>
<dbReference type="InterPro" id="IPR036390">
    <property type="entry name" value="WH_DNA-bd_sf"/>
</dbReference>